<evidence type="ECO:0000313" key="1">
    <source>
        <dbReference type="EMBL" id="VVP52600.1"/>
    </source>
</evidence>
<dbReference type="AlphaFoldDB" id="A0A5E7PU73"/>
<protein>
    <submittedName>
        <fullName evidence="1">Uncharacterized protein</fullName>
    </submittedName>
</protein>
<dbReference type="EMBL" id="CABVIF010000016">
    <property type="protein sequence ID" value="VVP52600.1"/>
    <property type="molecule type" value="Genomic_DNA"/>
</dbReference>
<proteinExistence type="predicted"/>
<reference evidence="1 2" key="1">
    <citation type="submission" date="2019-09" db="EMBL/GenBank/DDBJ databases">
        <authorList>
            <person name="Chandra G."/>
            <person name="Truman W A."/>
        </authorList>
    </citation>
    <scope>NUCLEOTIDE SEQUENCE [LARGE SCALE GENOMIC DNA]</scope>
    <source>
        <strain evidence="1">PS854</strain>
    </source>
</reference>
<evidence type="ECO:0000313" key="2">
    <source>
        <dbReference type="Proteomes" id="UP000327111"/>
    </source>
</evidence>
<name>A0A5E7PU73_PSEFL</name>
<sequence>MIHEKGDYLTAVAFFISVAPPLQEPAYWRRGQIR</sequence>
<accession>A0A5E7PU73</accession>
<gene>
    <name evidence="1" type="ORF">PS854_05428</name>
</gene>
<organism evidence="1 2">
    <name type="scientific">Pseudomonas fluorescens</name>
    <dbReference type="NCBI Taxonomy" id="294"/>
    <lineage>
        <taxon>Bacteria</taxon>
        <taxon>Pseudomonadati</taxon>
        <taxon>Pseudomonadota</taxon>
        <taxon>Gammaproteobacteria</taxon>
        <taxon>Pseudomonadales</taxon>
        <taxon>Pseudomonadaceae</taxon>
        <taxon>Pseudomonas</taxon>
    </lineage>
</organism>
<dbReference type="Proteomes" id="UP000327111">
    <property type="component" value="Unassembled WGS sequence"/>
</dbReference>